<feature type="domain" description="Phosphoribosyltransferase" evidence="6">
    <location>
        <begin position="67"/>
        <end position="162"/>
    </location>
</feature>
<dbReference type="GO" id="GO:0004588">
    <property type="term" value="F:orotate phosphoribosyltransferase activity"/>
    <property type="evidence" value="ECO:0007669"/>
    <property type="project" value="UniProtKB-EC"/>
</dbReference>
<evidence type="ECO:0000256" key="2">
    <source>
        <dbReference type="ARBA" id="ARBA00011971"/>
    </source>
</evidence>
<dbReference type="Gene3D" id="3.40.50.2020">
    <property type="match status" value="1"/>
</dbReference>
<proteinExistence type="inferred from homology"/>
<dbReference type="PANTHER" id="PTHR19278">
    <property type="entry name" value="OROTATE PHOSPHORIBOSYLTRANSFERASE"/>
    <property type="match status" value="1"/>
</dbReference>
<dbReference type="AlphaFoldDB" id="A0A382UWT7"/>
<organism evidence="7">
    <name type="scientific">marine metagenome</name>
    <dbReference type="NCBI Taxonomy" id="408172"/>
    <lineage>
        <taxon>unclassified sequences</taxon>
        <taxon>metagenomes</taxon>
        <taxon>ecological metagenomes</taxon>
    </lineage>
</organism>
<dbReference type="InterPro" id="IPR029057">
    <property type="entry name" value="PRTase-like"/>
</dbReference>
<dbReference type="NCBIfam" id="TIGR00336">
    <property type="entry name" value="pyrE"/>
    <property type="match status" value="1"/>
</dbReference>
<evidence type="ECO:0000313" key="7">
    <source>
        <dbReference type="EMBL" id="SVD38699.1"/>
    </source>
</evidence>
<keyword evidence="3" id="KW-0328">Glycosyltransferase</keyword>
<evidence type="ECO:0000256" key="3">
    <source>
        <dbReference type="ARBA" id="ARBA00022676"/>
    </source>
</evidence>
<dbReference type="Pfam" id="PF00156">
    <property type="entry name" value="Pribosyltran"/>
    <property type="match status" value="1"/>
</dbReference>
<dbReference type="InterPro" id="IPR004467">
    <property type="entry name" value="Or_phspho_trans_dom"/>
</dbReference>
<keyword evidence="5" id="KW-0665">Pyrimidine biosynthesis</keyword>
<dbReference type="CDD" id="cd06223">
    <property type="entry name" value="PRTases_typeI"/>
    <property type="match status" value="1"/>
</dbReference>
<protein>
    <recommendedName>
        <fullName evidence="2">orotate phosphoribosyltransferase</fullName>
        <ecNumber evidence="2">2.4.2.10</ecNumber>
    </recommendedName>
</protein>
<accession>A0A382UWT7</accession>
<evidence type="ECO:0000256" key="4">
    <source>
        <dbReference type="ARBA" id="ARBA00022679"/>
    </source>
</evidence>
<dbReference type="InterPro" id="IPR023031">
    <property type="entry name" value="OPRT"/>
</dbReference>
<evidence type="ECO:0000259" key="6">
    <source>
        <dbReference type="Pfam" id="PF00156"/>
    </source>
</evidence>
<gene>
    <name evidence="7" type="ORF">METZ01_LOCUS391553</name>
</gene>
<reference evidence="7" key="1">
    <citation type="submission" date="2018-05" db="EMBL/GenBank/DDBJ databases">
        <authorList>
            <person name="Lanie J.A."/>
            <person name="Ng W.-L."/>
            <person name="Kazmierczak K.M."/>
            <person name="Andrzejewski T.M."/>
            <person name="Davidsen T.M."/>
            <person name="Wayne K.J."/>
            <person name="Tettelin H."/>
            <person name="Glass J.I."/>
            <person name="Rusch D."/>
            <person name="Podicherti R."/>
            <person name="Tsui H.-C.T."/>
            <person name="Winkler M.E."/>
        </authorList>
    </citation>
    <scope>NUCLEOTIDE SEQUENCE</scope>
</reference>
<dbReference type="UniPathway" id="UPA00070">
    <property type="reaction ID" value="UER00119"/>
</dbReference>
<evidence type="ECO:0000256" key="1">
    <source>
        <dbReference type="ARBA" id="ARBA00004889"/>
    </source>
</evidence>
<dbReference type="PANTHER" id="PTHR19278:SF9">
    <property type="entry name" value="URIDINE 5'-MONOPHOSPHATE SYNTHASE"/>
    <property type="match status" value="1"/>
</dbReference>
<dbReference type="HAMAP" id="MF_01208">
    <property type="entry name" value="PyrE"/>
    <property type="match status" value="1"/>
</dbReference>
<evidence type="ECO:0000256" key="5">
    <source>
        <dbReference type="ARBA" id="ARBA00022975"/>
    </source>
</evidence>
<keyword evidence="4" id="KW-0808">Transferase</keyword>
<dbReference type="GO" id="GO:0044205">
    <property type="term" value="P:'de novo' UMP biosynthetic process"/>
    <property type="evidence" value="ECO:0007669"/>
    <property type="project" value="UniProtKB-UniPathway"/>
</dbReference>
<dbReference type="GO" id="GO:0019856">
    <property type="term" value="P:pyrimidine nucleobase biosynthetic process"/>
    <property type="evidence" value="ECO:0007669"/>
    <property type="project" value="TreeGrafter"/>
</dbReference>
<sequence>MTSELSSKILQVSEKVGSLKYGDFVLSSGAKSRYYFDGRLISLNAEGAYLLGKAFLNEIRDSDIASVGGPATAAIPIVTSVALVSHLEGRPVQAFFVRPEEKDHGTGKQVEGGLIPGTRVAILDDVCSTGESLFTAIRAVEKLGCTVMKVMTVLDRHQGGSEEIRLRGYEYVSLLEPDREGNIRVTG</sequence>
<dbReference type="EMBL" id="UINC01147396">
    <property type="protein sequence ID" value="SVD38699.1"/>
    <property type="molecule type" value="Genomic_DNA"/>
</dbReference>
<comment type="pathway">
    <text evidence="1">Pyrimidine metabolism; UMP biosynthesis via de novo pathway; UMP from orotate: step 1/2.</text>
</comment>
<name>A0A382UWT7_9ZZZZ</name>
<dbReference type="SUPFAM" id="SSF53271">
    <property type="entry name" value="PRTase-like"/>
    <property type="match status" value="1"/>
</dbReference>
<dbReference type="EC" id="2.4.2.10" evidence="2"/>
<dbReference type="InterPro" id="IPR000836">
    <property type="entry name" value="PRTase_dom"/>
</dbReference>